<organism evidence="1">
    <name type="scientific">uncultured Cytophagales bacterium</name>
    <dbReference type="NCBI Taxonomy" id="158755"/>
    <lineage>
        <taxon>Bacteria</taxon>
        <taxon>Pseudomonadati</taxon>
        <taxon>Bacteroidota</taxon>
        <taxon>Sphingobacteriia</taxon>
        <taxon>Sphingobacteriales</taxon>
        <taxon>environmental samples</taxon>
    </lineage>
</organism>
<reference evidence="1" key="1">
    <citation type="submission" date="2020-02" db="EMBL/GenBank/DDBJ databases">
        <authorList>
            <person name="Meier V. D."/>
        </authorList>
    </citation>
    <scope>NUCLEOTIDE SEQUENCE</scope>
    <source>
        <strain evidence="1">AVDCRST_MAG56</strain>
    </source>
</reference>
<protein>
    <submittedName>
        <fullName evidence="1">cAMP-binding proteins - catabolite gene activator and regulatory subunit of cAMP-dependent protein kinases</fullName>
    </submittedName>
</protein>
<dbReference type="EMBL" id="CADCTQ010000500">
    <property type="protein sequence ID" value="CAA9309047.1"/>
    <property type="molecule type" value="Genomic_DNA"/>
</dbReference>
<proteinExistence type="predicted"/>
<dbReference type="InterPro" id="IPR014710">
    <property type="entry name" value="RmlC-like_jellyroll"/>
</dbReference>
<name>A0A6J4KMJ3_9SPHI</name>
<dbReference type="SUPFAM" id="SSF51206">
    <property type="entry name" value="cAMP-binding domain-like"/>
    <property type="match status" value="1"/>
</dbReference>
<sequence>MFPHPYLPLVQNISRHVLLTEAEQQHIVRQFRYRRVRKRQLILQAGDRCLVESFVVAGALKCSITDLRGVEHVLYFAVDDWWAADHASFLGGTPATWDIEATEDSELLQIDYAGTQALYEAVPTYERFSRIMFQRAYTALQERIFGIYSLTAEQRYTAFLQKYPNMSQRFAQKHIASFLGVTPEYLSKIRPHIEPFS</sequence>
<dbReference type="CDD" id="cd00038">
    <property type="entry name" value="CAP_ED"/>
    <property type="match status" value="1"/>
</dbReference>
<dbReference type="InterPro" id="IPR018490">
    <property type="entry name" value="cNMP-bd_dom_sf"/>
</dbReference>
<dbReference type="AlphaFoldDB" id="A0A6J4KMJ3"/>
<dbReference type="Gene3D" id="2.60.120.10">
    <property type="entry name" value="Jelly Rolls"/>
    <property type="match status" value="1"/>
</dbReference>
<gene>
    <name evidence="1" type="ORF">AVDCRST_MAG56-6069</name>
</gene>
<accession>A0A6J4KMJ3</accession>
<evidence type="ECO:0000313" key="1">
    <source>
        <dbReference type="EMBL" id="CAA9309047.1"/>
    </source>
</evidence>
<dbReference type="InterPro" id="IPR000595">
    <property type="entry name" value="cNMP-bd_dom"/>
</dbReference>